<feature type="modified residue" description="4-aspartylphosphate" evidence="1">
    <location>
        <position position="55"/>
    </location>
</feature>
<dbReference type="KEGG" id="fln:FLA_0835"/>
<reference evidence="5" key="1">
    <citation type="submission" date="2017-01" db="EMBL/GenBank/DDBJ databases">
        <authorList>
            <person name="Varghese N."/>
            <person name="Submissions S."/>
        </authorList>
    </citation>
    <scope>NUCLEOTIDE SEQUENCE [LARGE SCALE GENOMIC DNA]</scope>
    <source>
        <strain evidence="5">DSM 21054</strain>
    </source>
</reference>
<dbReference type="InterPro" id="IPR001789">
    <property type="entry name" value="Sig_transdc_resp-reg_receiver"/>
</dbReference>
<dbReference type="STRING" id="477680.SAMN05421788_11844"/>
<dbReference type="PROSITE" id="PS50110">
    <property type="entry name" value="RESPONSE_REGULATORY"/>
    <property type="match status" value="1"/>
</dbReference>
<dbReference type="Gene3D" id="2.40.50.1020">
    <property type="entry name" value="LytTr DNA-binding domain"/>
    <property type="match status" value="1"/>
</dbReference>
<dbReference type="Proteomes" id="UP000186917">
    <property type="component" value="Unassembled WGS sequence"/>
</dbReference>
<dbReference type="InterPro" id="IPR007492">
    <property type="entry name" value="LytTR_DNA-bd_dom"/>
</dbReference>
<dbReference type="RefSeq" id="WP_076382903.1">
    <property type="nucleotide sequence ID" value="NZ_AP017422.1"/>
</dbReference>
<evidence type="ECO:0000256" key="1">
    <source>
        <dbReference type="PROSITE-ProRule" id="PRU00169"/>
    </source>
</evidence>
<evidence type="ECO:0000259" key="3">
    <source>
        <dbReference type="PROSITE" id="PS50930"/>
    </source>
</evidence>
<keyword evidence="5" id="KW-1185">Reference proteome</keyword>
<dbReference type="GO" id="GO:0000156">
    <property type="term" value="F:phosphorelay response regulator activity"/>
    <property type="evidence" value="ECO:0007669"/>
    <property type="project" value="InterPro"/>
</dbReference>
<evidence type="ECO:0000259" key="2">
    <source>
        <dbReference type="PROSITE" id="PS50110"/>
    </source>
</evidence>
<dbReference type="SUPFAM" id="SSF52172">
    <property type="entry name" value="CheY-like"/>
    <property type="match status" value="1"/>
</dbReference>
<dbReference type="AlphaFoldDB" id="A0A173MBC9"/>
<dbReference type="SMART" id="SM00448">
    <property type="entry name" value="REC"/>
    <property type="match status" value="1"/>
</dbReference>
<dbReference type="PANTHER" id="PTHR37299:SF1">
    <property type="entry name" value="STAGE 0 SPORULATION PROTEIN A HOMOLOG"/>
    <property type="match status" value="1"/>
</dbReference>
<keyword evidence="1" id="KW-0597">Phosphoprotein</keyword>
<dbReference type="PANTHER" id="PTHR37299">
    <property type="entry name" value="TRANSCRIPTIONAL REGULATOR-RELATED"/>
    <property type="match status" value="1"/>
</dbReference>
<accession>A0A173MBC9</accession>
<dbReference type="InterPro" id="IPR011006">
    <property type="entry name" value="CheY-like_superfamily"/>
</dbReference>
<organism evidence="4 5">
    <name type="scientific">Filimonas lacunae</name>
    <dbReference type="NCBI Taxonomy" id="477680"/>
    <lineage>
        <taxon>Bacteria</taxon>
        <taxon>Pseudomonadati</taxon>
        <taxon>Bacteroidota</taxon>
        <taxon>Chitinophagia</taxon>
        <taxon>Chitinophagales</taxon>
        <taxon>Chitinophagaceae</taxon>
        <taxon>Filimonas</taxon>
    </lineage>
</organism>
<feature type="domain" description="HTH LytTR-type" evidence="3">
    <location>
        <begin position="146"/>
        <end position="248"/>
    </location>
</feature>
<dbReference type="GO" id="GO:0003677">
    <property type="term" value="F:DNA binding"/>
    <property type="evidence" value="ECO:0007669"/>
    <property type="project" value="InterPro"/>
</dbReference>
<name>A0A173MBC9_9BACT</name>
<protein>
    <submittedName>
        <fullName evidence="4">Two component transcriptional regulator, LytTR family</fullName>
    </submittedName>
</protein>
<dbReference type="InterPro" id="IPR046947">
    <property type="entry name" value="LytR-like"/>
</dbReference>
<dbReference type="Pfam" id="PF00072">
    <property type="entry name" value="Response_reg"/>
    <property type="match status" value="1"/>
</dbReference>
<dbReference type="OrthoDB" id="1646880at2"/>
<sequence length="248" mass="28382">MITAVIIDDEQNNIVNLQRLLEKYCPEVKVVGIAADANTGIATIASVNPDLVFLDIRMPGKDGFEMLRDIKEVFFEIVFVTAFDEYGIQAIKRAAMDYLLKPVDIGELKLAVEKSVVRMQQKKENRQLQYLQAILQQGFQQAEHRIALPGVKQTRFVFTRDIVRCESANSYTHFYMQDGEKITVSVPLIEYEDMLGGFGFIRCHQSHLINKRYVKSIGKDEGGYILMLNGDQVPLSRQKRDYVKKKIL</sequence>
<dbReference type="Gene3D" id="3.40.50.2300">
    <property type="match status" value="1"/>
</dbReference>
<feature type="domain" description="Response regulatory" evidence="2">
    <location>
        <begin position="3"/>
        <end position="116"/>
    </location>
</feature>
<dbReference type="PROSITE" id="PS50930">
    <property type="entry name" value="HTH_LYTTR"/>
    <property type="match status" value="1"/>
</dbReference>
<evidence type="ECO:0000313" key="5">
    <source>
        <dbReference type="Proteomes" id="UP000186917"/>
    </source>
</evidence>
<evidence type="ECO:0000313" key="4">
    <source>
        <dbReference type="EMBL" id="SIT34688.1"/>
    </source>
</evidence>
<proteinExistence type="predicted"/>
<gene>
    <name evidence="4" type="ORF">SAMN05421788_11844</name>
</gene>
<dbReference type="Pfam" id="PF04397">
    <property type="entry name" value="LytTR"/>
    <property type="match status" value="1"/>
</dbReference>
<dbReference type="EMBL" id="FTOR01000018">
    <property type="protein sequence ID" value="SIT34688.1"/>
    <property type="molecule type" value="Genomic_DNA"/>
</dbReference>
<dbReference type="SMART" id="SM00850">
    <property type="entry name" value="LytTR"/>
    <property type="match status" value="1"/>
</dbReference>